<name>A0ABQ1JHK5_9GAMM</name>
<dbReference type="EMBL" id="BMII01000029">
    <property type="protein sequence ID" value="GGB69199.1"/>
    <property type="molecule type" value="Genomic_DNA"/>
</dbReference>
<dbReference type="Proteomes" id="UP000617555">
    <property type="component" value="Unassembled WGS sequence"/>
</dbReference>
<reference evidence="3" key="1">
    <citation type="journal article" date="2019" name="Int. J. Syst. Evol. Microbiol.">
        <title>The Global Catalogue of Microorganisms (GCM) 10K type strain sequencing project: providing services to taxonomists for standard genome sequencing and annotation.</title>
        <authorList>
            <consortium name="The Broad Institute Genomics Platform"/>
            <consortium name="The Broad Institute Genome Sequencing Center for Infectious Disease"/>
            <person name="Wu L."/>
            <person name="Ma J."/>
        </authorList>
    </citation>
    <scope>NUCLEOTIDE SEQUENCE [LARGE SCALE GENOMIC DNA]</scope>
    <source>
        <strain evidence="3">CGMCC 1.15339</strain>
    </source>
</reference>
<gene>
    <name evidence="2" type="ORF">GCM10011607_32300</name>
</gene>
<dbReference type="SUPFAM" id="SSF56349">
    <property type="entry name" value="DNA breaking-rejoining enzymes"/>
    <property type="match status" value="1"/>
</dbReference>
<dbReference type="Gene3D" id="1.10.443.10">
    <property type="entry name" value="Intergrase catalytic core"/>
    <property type="match status" value="1"/>
</dbReference>
<evidence type="ECO:0008006" key="4">
    <source>
        <dbReference type="Google" id="ProtNLM"/>
    </source>
</evidence>
<evidence type="ECO:0000256" key="1">
    <source>
        <dbReference type="ARBA" id="ARBA00023172"/>
    </source>
</evidence>
<protein>
    <recommendedName>
        <fullName evidence="4">Site-specific integrase</fullName>
    </recommendedName>
</protein>
<keyword evidence="3" id="KW-1185">Reference proteome</keyword>
<comment type="caution">
    <text evidence="2">The sequence shown here is derived from an EMBL/GenBank/DDBJ whole genome shotgun (WGS) entry which is preliminary data.</text>
</comment>
<accession>A0ABQ1JHK5</accession>
<dbReference type="RefSeq" id="WP_188740371.1">
    <property type="nucleotide sequence ID" value="NZ_BMII01000029.1"/>
</dbReference>
<proteinExistence type="predicted"/>
<keyword evidence="1" id="KW-0233">DNA recombination</keyword>
<evidence type="ECO:0000313" key="3">
    <source>
        <dbReference type="Proteomes" id="UP000617555"/>
    </source>
</evidence>
<dbReference type="InterPro" id="IPR011010">
    <property type="entry name" value="DNA_brk_join_enz"/>
</dbReference>
<dbReference type="InterPro" id="IPR013762">
    <property type="entry name" value="Integrase-like_cat_sf"/>
</dbReference>
<organism evidence="2 3">
    <name type="scientific">Shewanella inventionis</name>
    <dbReference type="NCBI Taxonomy" id="1738770"/>
    <lineage>
        <taxon>Bacteria</taxon>
        <taxon>Pseudomonadati</taxon>
        <taxon>Pseudomonadota</taxon>
        <taxon>Gammaproteobacteria</taxon>
        <taxon>Alteromonadales</taxon>
        <taxon>Shewanellaceae</taxon>
        <taxon>Shewanella</taxon>
    </lineage>
</organism>
<evidence type="ECO:0000313" key="2">
    <source>
        <dbReference type="EMBL" id="GGB69199.1"/>
    </source>
</evidence>
<sequence length="676" mass="78610">MTIKYVQITKITADEARAYRDLKFTIKCKNTGHPHTYNLNNKCELGSKKIISLFSWAMYKNRHSQGHFTRISVIEKFQKFLQFASLHDITSPSDLDGTVLINFCLWLKNESGLKYSTAGSLFRSISSIFKQWQKHKSISPTFIIPENMFPKSSGLSSSNEGYDMEEIREISTAVQQSLITTSKRLESTYKPQWLGKEPPITDVAPVITNKKKRSVWASKDYCIWFWVNELHCEKLNIESLYKIPRGQSFLKGISNGTTYYAKALKKFYKSVSDTDYYINNFAGKPSPIKYNSPWQKTDYLVWYWENIMQCQVLSDADTLKKYPLFYHGFRHRQPGWLTAFYNENNLKLWVSASDLTPYYLMLLIRTGLNPSTISRLTLDCLEVDPLDSNRMFIRWEKYRSNKKDKTIPLIKGSDSWPIRIIQRVIKITESYRPKGQQALWISNASSDQVPRVITVRRFQQAIYDFGVQLNLKRPSDNKPITLQASLFRPTMAWQEYLRTEDLTYLQALLAHTRLKTTSDYLRKLNDPIFKARRGLHLEAMLLGLEGDNDDPFSRLPTEIDKPQENLLNHCKDPLNSPQKNQSVGVYCSSATETCLGCQNLVITQLDIKKYFSYLNYHQTLLALGEIKQDEFNLATQEKQYMWDTYILPKYDKSIVEMIRSDAIHNPVPEWSINNIG</sequence>